<keyword evidence="1" id="KW-1133">Transmembrane helix</keyword>
<accession>A0A261GBP3</accession>
<evidence type="ECO:0000313" key="2">
    <source>
        <dbReference type="EMBL" id="OZG68824.1"/>
    </source>
</evidence>
<keyword evidence="3" id="KW-1185">Reference proteome</keyword>
<proteinExistence type="predicted"/>
<comment type="caution">
    <text evidence="2">The sequence shown here is derived from an EMBL/GenBank/DDBJ whole genome shotgun (WGS) entry which is preliminary data.</text>
</comment>
<sequence length="75" mass="7961">MLASPSSLFFGRGIPPPIIIHPVSKGAIMLWIVAVLAVSFGLLMVLSLCRAAAIGDRQLEHLDAINHRTGPHAGH</sequence>
<dbReference type="EMBL" id="MWXA01000001">
    <property type="protein sequence ID" value="OZG68824.1"/>
    <property type="molecule type" value="Genomic_DNA"/>
</dbReference>
<keyword evidence="1" id="KW-0472">Membrane</keyword>
<organism evidence="2 3">
    <name type="scientific">Bifidobacterium aquikefiri</name>
    <dbReference type="NCBI Taxonomy" id="1653207"/>
    <lineage>
        <taxon>Bacteria</taxon>
        <taxon>Bacillati</taxon>
        <taxon>Actinomycetota</taxon>
        <taxon>Actinomycetes</taxon>
        <taxon>Bifidobacteriales</taxon>
        <taxon>Bifidobacteriaceae</taxon>
        <taxon>Bifidobacterium</taxon>
    </lineage>
</organism>
<dbReference type="Proteomes" id="UP000216451">
    <property type="component" value="Unassembled WGS sequence"/>
</dbReference>
<name>A0A261GBP3_9BIFI</name>
<gene>
    <name evidence="2" type="ORF">BAQU_0125</name>
</gene>
<reference evidence="2 3" key="1">
    <citation type="journal article" date="2017" name="BMC Genomics">
        <title>Comparative genomic and phylogenomic analyses of the Bifidobacteriaceae family.</title>
        <authorList>
            <person name="Lugli G.A."/>
            <person name="Milani C."/>
            <person name="Turroni F."/>
            <person name="Duranti S."/>
            <person name="Mancabelli L."/>
            <person name="Mangifesta M."/>
            <person name="Ferrario C."/>
            <person name="Modesto M."/>
            <person name="Mattarelli P."/>
            <person name="Jiri K."/>
            <person name="van Sinderen D."/>
            <person name="Ventura M."/>
        </authorList>
    </citation>
    <scope>NUCLEOTIDE SEQUENCE [LARGE SCALE GENOMIC DNA]</scope>
    <source>
        <strain evidence="2 3">LMG 28769</strain>
    </source>
</reference>
<keyword evidence="1" id="KW-0812">Transmembrane</keyword>
<evidence type="ECO:0000256" key="1">
    <source>
        <dbReference type="SAM" id="Phobius"/>
    </source>
</evidence>
<dbReference type="AlphaFoldDB" id="A0A261GBP3"/>
<protein>
    <submittedName>
        <fullName evidence="2">Uncharacterized protein</fullName>
    </submittedName>
</protein>
<evidence type="ECO:0000313" key="3">
    <source>
        <dbReference type="Proteomes" id="UP000216451"/>
    </source>
</evidence>
<feature type="transmembrane region" description="Helical" evidence="1">
    <location>
        <begin position="28"/>
        <end position="49"/>
    </location>
</feature>